<evidence type="ECO:0000313" key="7">
    <source>
        <dbReference type="Proteomes" id="UP000187499"/>
    </source>
</evidence>
<gene>
    <name evidence="6" type="ORF">BTM29_07080</name>
</gene>
<dbReference type="STRING" id="1847728.BTM29_07080"/>
<dbReference type="SUPFAM" id="SSF46785">
    <property type="entry name" value="Winged helix' DNA-binding domain"/>
    <property type="match status" value="1"/>
</dbReference>
<dbReference type="InterPro" id="IPR000847">
    <property type="entry name" value="LysR_HTH_N"/>
</dbReference>
<organism evidence="6 7">
    <name type="scientific">Companilactobacillus allii</name>
    <dbReference type="NCBI Taxonomy" id="1847728"/>
    <lineage>
        <taxon>Bacteria</taxon>
        <taxon>Bacillati</taxon>
        <taxon>Bacillota</taxon>
        <taxon>Bacilli</taxon>
        <taxon>Lactobacillales</taxon>
        <taxon>Lactobacillaceae</taxon>
        <taxon>Companilactobacillus</taxon>
    </lineage>
</organism>
<dbReference type="Pfam" id="PF03466">
    <property type="entry name" value="LysR_substrate"/>
    <property type="match status" value="1"/>
</dbReference>
<dbReference type="PANTHER" id="PTHR30419:SF28">
    <property type="entry name" value="HTH-TYPE TRANSCRIPTIONAL REGULATOR BSDA"/>
    <property type="match status" value="1"/>
</dbReference>
<dbReference type="PANTHER" id="PTHR30419">
    <property type="entry name" value="HTH-TYPE TRANSCRIPTIONAL REGULATOR YBHD"/>
    <property type="match status" value="1"/>
</dbReference>
<keyword evidence="7" id="KW-1185">Reference proteome</keyword>
<dbReference type="Pfam" id="PF00126">
    <property type="entry name" value="HTH_1"/>
    <property type="match status" value="1"/>
</dbReference>
<accession>A0A1P8Q3D3</accession>
<evidence type="ECO:0000259" key="5">
    <source>
        <dbReference type="PROSITE" id="PS50931"/>
    </source>
</evidence>
<dbReference type="Gene3D" id="3.40.190.290">
    <property type="match status" value="1"/>
</dbReference>
<keyword evidence="3" id="KW-0238">DNA-binding</keyword>
<comment type="similarity">
    <text evidence="1">Belongs to the LysR transcriptional regulatory family.</text>
</comment>
<dbReference type="PROSITE" id="PS50931">
    <property type="entry name" value="HTH_LYSR"/>
    <property type="match status" value="1"/>
</dbReference>
<dbReference type="PRINTS" id="PR00039">
    <property type="entry name" value="HTHLYSR"/>
</dbReference>
<dbReference type="CDD" id="cd05466">
    <property type="entry name" value="PBP2_LTTR_substrate"/>
    <property type="match status" value="1"/>
</dbReference>
<dbReference type="OrthoDB" id="9803735at2"/>
<evidence type="ECO:0000256" key="3">
    <source>
        <dbReference type="ARBA" id="ARBA00023125"/>
    </source>
</evidence>
<dbReference type="Proteomes" id="UP000187499">
    <property type="component" value="Chromosome"/>
</dbReference>
<dbReference type="AlphaFoldDB" id="A0A1P8Q3D3"/>
<dbReference type="EMBL" id="CP019323">
    <property type="protein sequence ID" value="APX72337.1"/>
    <property type="molecule type" value="Genomic_DNA"/>
</dbReference>
<protein>
    <recommendedName>
        <fullName evidence="5">HTH lysR-type domain-containing protein</fullName>
    </recommendedName>
</protein>
<keyword evidence="4" id="KW-0804">Transcription</keyword>
<dbReference type="SUPFAM" id="SSF53850">
    <property type="entry name" value="Periplasmic binding protein-like II"/>
    <property type="match status" value="1"/>
</dbReference>
<dbReference type="FunFam" id="1.10.10.10:FF:000001">
    <property type="entry name" value="LysR family transcriptional regulator"/>
    <property type="match status" value="1"/>
</dbReference>
<feature type="domain" description="HTH lysR-type" evidence="5">
    <location>
        <begin position="1"/>
        <end position="58"/>
    </location>
</feature>
<dbReference type="RefSeq" id="WP_076615335.1">
    <property type="nucleotide sequence ID" value="NZ_CP019323.1"/>
</dbReference>
<evidence type="ECO:0000256" key="1">
    <source>
        <dbReference type="ARBA" id="ARBA00009437"/>
    </source>
</evidence>
<evidence type="ECO:0000313" key="6">
    <source>
        <dbReference type="EMBL" id="APX72337.1"/>
    </source>
</evidence>
<dbReference type="GO" id="GO:0003700">
    <property type="term" value="F:DNA-binding transcription factor activity"/>
    <property type="evidence" value="ECO:0007669"/>
    <property type="project" value="InterPro"/>
</dbReference>
<evidence type="ECO:0000256" key="4">
    <source>
        <dbReference type="ARBA" id="ARBA00023163"/>
    </source>
</evidence>
<dbReference type="GO" id="GO:0005829">
    <property type="term" value="C:cytosol"/>
    <property type="evidence" value="ECO:0007669"/>
    <property type="project" value="TreeGrafter"/>
</dbReference>
<keyword evidence="2" id="KW-0805">Transcription regulation</keyword>
<dbReference type="InterPro" id="IPR036388">
    <property type="entry name" value="WH-like_DNA-bd_sf"/>
</dbReference>
<proteinExistence type="inferred from homology"/>
<sequence length="291" mass="33091">MNLTQLKCFAIVANQESITKAAEILYISQPAVSKTIRQLEDELHVQLFDRTGRTLKLNRAGRLFFSYVNDSLKELDRGINAVQGGVDNSEQPISILMEVASPFIPSIVGNIKDKFPNVRLSIAQHTVREADFKQFDFIVTSHPLKDLTNVPVLKEEIFVGWNSKFGYTKEFIDPKEVKDEKFVGLTKNNPLRNTTDKYFNDRGISLNYMYETDDPATIRGLIEAGIGLSFIPSVTWQTIDSQVQLARLTPEPLQRTIFLSSPSMNLTDIQREISNELIKLFLSFQRSELKI</sequence>
<evidence type="ECO:0000256" key="2">
    <source>
        <dbReference type="ARBA" id="ARBA00023015"/>
    </source>
</evidence>
<reference evidence="7" key="1">
    <citation type="submission" date="2016-12" db="EMBL/GenBank/DDBJ databases">
        <authorList>
            <person name="Jung M.Y."/>
            <person name="Lee S.H."/>
        </authorList>
    </citation>
    <scope>NUCLEOTIDE SEQUENCE [LARGE SCALE GENOMIC DNA]</scope>
    <source>
        <strain evidence="7">WiKim39</strain>
    </source>
</reference>
<dbReference type="InterPro" id="IPR005119">
    <property type="entry name" value="LysR_subst-bd"/>
</dbReference>
<dbReference type="InterPro" id="IPR036390">
    <property type="entry name" value="WH_DNA-bd_sf"/>
</dbReference>
<dbReference type="InterPro" id="IPR050950">
    <property type="entry name" value="HTH-type_LysR_regulators"/>
</dbReference>
<dbReference type="KEGG" id="lalw:BTM29_07080"/>
<dbReference type="GO" id="GO:0003677">
    <property type="term" value="F:DNA binding"/>
    <property type="evidence" value="ECO:0007669"/>
    <property type="project" value="UniProtKB-KW"/>
</dbReference>
<dbReference type="Gene3D" id="1.10.10.10">
    <property type="entry name" value="Winged helix-like DNA-binding domain superfamily/Winged helix DNA-binding domain"/>
    <property type="match status" value="1"/>
</dbReference>
<name>A0A1P8Q3D3_9LACO</name>